<protein>
    <submittedName>
        <fullName evidence="1">Uncharacterized protein</fullName>
    </submittedName>
</protein>
<name>A0A0A9AWS9_ARUDO</name>
<evidence type="ECO:0000313" key="1">
    <source>
        <dbReference type="EMBL" id="JAD56169.1"/>
    </source>
</evidence>
<reference evidence="1" key="2">
    <citation type="journal article" date="2015" name="Data Brief">
        <title>Shoot transcriptome of the giant reed, Arundo donax.</title>
        <authorList>
            <person name="Barrero R.A."/>
            <person name="Guerrero F.D."/>
            <person name="Moolhuijzen P."/>
            <person name="Goolsby J.A."/>
            <person name="Tidwell J."/>
            <person name="Bellgard S.E."/>
            <person name="Bellgard M.I."/>
        </authorList>
    </citation>
    <scope>NUCLEOTIDE SEQUENCE</scope>
    <source>
        <tissue evidence="1">Shoot tissue taken approximately 20 cm above the soil surface</tissue>
    </source>
</reference>
<organism evidence="1">
    <name type="scientific">Arundo donax</name>
    <name type="common">Giant reed</name>
    <name type="synonym">Donax arundinaceus</name>
    <dbReference type="NCBI Taxonomy" id="35708"/>
    <lineage>
        <taxon>Eukaryota</taxon>
        <taxon>Viridiplantae</taxon>
        <taxon>Streptophyta</taxon>
        <taxon>Embryophyta</taxon>
        <taxon>Tracheophyta</taxon>
        <taxon>Spermatophyta</taxon>
        <taxon>Magnoliopsida</taxon>
        <taxon>Liliopsida</taxon>
        <taxon>Poales</taxon>
        <taxon>Poaceae</taxon>
        <taxon>PACMAD clade</taxon>
        <taxon>Arundinoideae</taxon>
        <taxon>Arundineae</taxon>
        <taxon>Arundo</taxon>
    </lineage>
</organism>
<accession>A0A0A9AWS9</accession>
<sequence length="38" mass="4438">MTLKRMIAQCVVQRIITTYCSNCRTERAEVIFNETLDS</sequence>
<reference evidence="1" key="1">
    <citation type="submission" date="2014-09" db="EMBL/GenBank/DDBJ databases">
        <authorList>
            <person name="Magalhaes I.L.F."/>
            <person name="Oliveira U."/>
            <person name="Santos F.R."/>
            <person name="Vidigal T.H.D.A."/>
            <person name="Brescovit A.D."/>
            <person name="Santos A.J."/>
        </authorList>
    </citation>
    <scope>NUCLEOTIDE SEQUENCE</scope>
    <source>
        <tissue evidence="1">Shoot tissue taken approximately 20 cm above the soil surface</tissue>
    </source>
</reference>
<dbReference type="EMBL" id="GBRH01241726">
    <property type="protein sequence ID" value="JAD56169.1"/>
    <property type="molecule type" value="Transcribed_RNA"/>
</dbReference>
<dbReference type="AlphaFoldDB" id="A0A0A9AWS9"/>
<proteinExistence type="predicted"/>